<organism evidence="1 2">
    <name type="scientific">Litchfieldia salsa</name>
    <dbReference type="NCBI Taxonomy" id="930152"/>
    <lineage>
        <taxon>Bacteria</taxon>
        <taxon>Bacillati</taxon>
        <taxon>Bacillota</taxon>
        <taxon>Bacilli</taxon>
        <taxon>Bacillales</taxon>
        <taxon>Bacillaceae</taxon>
        <taxon>Litchfieldia</taxon>
    </lineage>
</organism>
<dbReference type="AlphaFoldDB" id="A0A1H0WZV9"/>
<protein>
    <submittedName>
        <fullName evidence="1">Uncharacterized protein</fullName>
    </submittedName>
</protein>
<dbReference type="RefSeq" id="WP_090859606.1">
    <property type="nucleotide sequence ID" value="NZ_FNJU01000021.1"/>
</dbReference>
<dbReference type="Proteomes" id="UP000199159">
    <property type="component" value="Unassembled WGS sequence"/>
</dbReference>
<sequence length="95" mass="11458">MLYEIISGILQSIGQDSSLNTEKIDKNIKQLRKYEWFNGLYESETYRHLFFGNRKVRKYLQSSLTAKKMMRNQEAQEKFKQLLDKQEKDYQNALK</sequence>
<name>A0A1H0WZV9_9BACI</name>
<keyword evidence="2" id="KW-1185">Reference proteome</keyword>
<reference evidence="2" key="1">
    <citation type="submission" date="2016-10" db="EMBL/GenBank/DDBJ databases">
        <authorList>
            <person name="Varghese N."/>
            <person name="Submissions S."/>
        </authorList>
    </citation>
    <scope>NUCLEOTIDE SEQUENCE [LARGE SCALE GENOMIC DNA]</scope>
    <source>
        <strain evidence="2">IBRC-M10078</strain>
    </source>
</reference>
<dbReference type="EMBL" id="FNJU01000021">
    <property type="protein sequence ID" value="SDP96248.1"/>
    <property type="molecule type" value="Genomic_DNA"/>
</dbReference>
<evidence type="ECO:0000313" key="2">
    <source>
        <dbReference type="Proteomes" id="UP000199159"/>
    </source>
</evidence>
<proteinExistence type="predicted"/>
<gene>
    <name evidence="1" type="ORF">SAMN05216565_1214</name>
</gene>
<dbReference type="OrthoDB" id="2936646at2"/>
<evidence type="ECO:0000313" key="1">
    <source>
        <dbReference type="EMBL" id="SDP96248.1"/>
    </source>
</evidence>
<accession>A0A1H0WZV9</accession>